<sequence>MVLGTTHKRHMISAPPAVSSTANAGVCRLPGSNGMERNATFIMRLKCAHVYAAIFPSLSHPLTAVPYRTIFPPSLESMWCIDRGSKSDRL</sequence>
<organism evidence="1 2">
    <name type="scientific">Xenopus laevis</name>
    <name type="common">African clawed frog</name>
    <dbReference type="NCBI Taxonomy" id="8355"/>
    <lineage>
        <taxon>Eukaryota</taxon>
        <taxon>Metazoa</taxon>
        <taxon>Chordata</taxon>
        <taxon>Craniata</taxon>
        <taxon>Vertebrata</taxon>
        <taxon>Euteleostomi</taxon>
        <taxon>Amphibia</taxon>
        <taxon>Batrachia</taxon>
        <taxon>Anura</taxon>
        <taxon>Pipoidea</taxon>
        <taxon>Pipidae</taxon>
        <taxon>Xenopodinae</taxon>
        <taxon>Xenopus</taxon>
        <taxon>Xenopus</taxon>
    </lineage>
</organism>
<dbReference type="AlphaFoldDB" id="A0A974CJZ3"/>
<gene>
    <name evidence="1" type="ORF">XELAEV_18033634mg</name>
</gene>
<dbReference type="Proteomes" id="UP000694892">
    <property type="component" value="Chromosome 6S"/>
</dbReference>
<dbReference type="EMBL" id="CM004477">
    <property type="protein sequence ID" value="OCT74647.1"/>
    <property type="molecule type" value="Genomic_DNA"/>
</dbReference>
<protein>
    <submittedName>
        <fullName evidence="1">Uncharacterized protein</fullName>
    </submittedName>
</protein>
<name>A0A974CJZ3_XENLA</name>
<accession>A0A974CJZ3</accession>
<evidence type="ECO:0000313" key="2">
    <source>
        <dbReference type="Proteomes" id="UP000694892"/>
    </source>
</evidence>
<reference evidence="2" key="1">
    <citation type="journal article" date="2016" name="Nature">
        <title>Genome evolution in the allotetraploid frog Xenopus laevis.</title>
        <authorList>
            <person name="Session A.M."/>
            <person name="Uno Y."/>
            <person name="Kwon T."/>
            <person name="Chapman J.A."/>
            <person name="Toyoda A."/>
            <person name="Takahashi S."/>
            <person name="Fukui A."/>
            <person name="Hikosaka A."/>
            <person name="Suzuki A."/>
            <person name="Kondo M."/>
            <person name="van Heeringen S.J."/>
            <person name="Quigley I."/>
            <person name="Heinz S."/>
            <person name="Ogino H."/>
            <person name="Ochi H."/>
            <person name="Hellsten U."/>
            <person name="Lyons J.B."/>
            <person name="Simakov O."/>
            <person name="Putnam N."/>
            <person name="Stites J."/>
            <person name="Kuroki Y."/>
            <person name="Tanaka T."/>
            <person name="Michiue T."/>
            <person name="Watanabe M."/>
            <person name="Bogdanovic O."/>
            <person name="Lister R."/>
            <person name="Georgiou G."/>
            <person name="Paranjpe S.S."/>
            <person name="van Kruijsbergen I."/>
            <person name="Shu S."/>
            <person name="Carlson J."/>
            <person name="Kinoshita T."/>
            <person name="Ohta Y."/>
            <person name="Mawaribuchi S."/>
            <person name="Jenkins J."/>
            <person name="Grimwood J."/>
            <person name="Schmutz J."/>
            <person name="Mitros T."/>
            <person name="Mozaffari S.V."/>
            <person name="Suzuki Y."/>
            <person name="Haramoto Y."/>
            <person name="Yamamoto T.S."/>
            <person name="Takagi C."/>
            <person name="Heald R."/>
            <person name="Miller K."/>
            <person name="Haudenschild C."/>
            <person name="Kitzman J."/>
            <person name="Nakayama T."/>
            <person name="Izutsu Y."/>
            <person name="Robert J."/>
            <person name="Fortriede J."/>
            <person name="Burns K."/>
            <person name="Lotay V."/>
            <person name="Karimi K."/>
            <person name="Yasuoka Y."/>
            <person name="Dichmann D.S."/>
            <person name="Flajnik M.F."/>
            <person name="Houston D.W."/>
            <person name="Shendure J."/>
            <person name="DuPasquier L."/>
            <person name="Vize P.D."/>
            <person name="Zorn A.M."/>
            <person name="Ito M."/>
            <person name="Marcotte E.M."/>
            <person name="Wallingford J.B."/>
            <person name="Ito Y."/>
            <person name="Asashima M."/>
            <person name="Ueno N."/>
            <person name="Matsuda Y."/>
            <person name="Veenstra G.J."/>
            <person name="Fujiyama A."/>
            <person name="Harland R.M."/>
            <person name="Taira M."/>
            <person name="Rokhsar D.S."/>
        </authorList>
    </citation>
    <scope>NUCLEOTIDE SEQUENCE [LARGE SCALE GENOMIC DNA]</scope>
    <source>
        <strain evidence="2">J</strain>
    </source>
</reference>
<proteinExistence type="predicted"/>
<evidence type="ECO:0000313" key="1">
    <source>
        <dbReference type="EMBL" id="OCT74647.1"/>
    </source>
</evidence>